<gene>
    <name evidence="2" type="ORF">AVDCRST_MAG14-1634</name>
</gene>
<dbReference type="CDD" id="cd08347">
    <property type="entry name" value="PcpA_C_like"/>
    <property type="match status" value="1"/>
</dbReference>
<feature type="domain" description="VOC" evidence="1">
    <location>
        <begin position="158"/>
        <end position="281"/>
    </location>
</feature>
<dbReference type="InterPro" id="IPR037523">
    <property type="entry name" value="VOC_core"/>
</dbReference>
<dbReference type="EMBL" id="CADCVG010000066">
    <property type="protein sequence ID" value="CAA9455959.1"/>
    <property type="molecule type" value="Genomic_DNA"/>
</dbReference>
<evidence type="ECO:0000313" key="2">
    <source>
        <dbReference type="EMBL" id="CAA9455959.1"/>
    </source>
</evidence>
<accession>A0A6J4QUY6</accession>
<proteinExistence type="predicted"/>
<dbReference type="PANTHER" id="PTHR36110">
    <property type="entry name" value="RING-CLEAVING DIOXYGENASE MHQE-RELATED"/>
    <property type="match status" value="1"/>
</dbReference>
<evidence type="ECO:0000259" key="1">
    <source>
        <dbReference type="PROSITE" id="PS51819"/>
    </source>
</evidence>
<dbReference type="PANTHER" id="PTHR36110:SF4">
    <property type="entry name" value="RING-CLEAVING DIOXYGENASE MHQA-RELATED"/>
    <property type="match status" value="1"/>
</dbReference>
<dbReference type="Gene3D" id="3.10.180.10">
    <property type="entry name" value="2,3-Dihydroxybiphenyl 1,2-Dioxygenase, domain 1"/>
    <property type="match status" value="2"/>
</dbReference>
<dbReference type="InterPro" id="IPR029068">
    <property type="entry name" value="Glyas_Bleomycin-R_OHBP_Dase"/>
</dbReference>
<name>A0A6J4QUY6_9ACTN</name>
<protein>
    <submittedName>
        <fullName evidence="2">Glyoxalase family protein</fullName>
    </submittedName>
</protein>
<sequence>MELGGLHHMTAVTTEASENVAFYTGILGLRLVKKTVNQDDVSAYHLFYGDELGRPGTEITFFDWPQLRIAPNHAGAGEVSTTELRVSGRGAVEWWAGRLEEHGVAHSGIGERGEQAYIEFTDPEGQRLRLADEGEAPRVEAGVPWEGSPVPQEYGIRGLGAVDLTVRELGPTAWVLAEVLGFRLVGEYEEGGERVALFEVGPGGPGSEVRVVERPDAPHAHLGRGGVHHIAFRTADEEEQRSWRERIRGAGLGVTPQIDRFYFRSIYFREPGGVLFEIATDGPGFATDEDARHLGERLSLPPFLEPRREEIESRLTPISPVGSNVGR</sequence>
<reference evidence="2" key="1">
    <citation type="submission" date="2020-02" db="EMBL/GenBank/DDBJ databases">
        <authorList>
            <person name="Meier V. D."/>
        </authorList>
    </citation>
    <scope>NUCLEOTIDE SEQUENCE</scope>
    <source>
        <strain evidence="2">AVDCRST_MAG14</strain>
    </source>
</reference>
<dbReference type="InterPro" id="IPR004360">
    <property type="entry name" value="Glyas_Fos-R_dOase_dom"/>
</dbReference>
<dbReference type="SUPFAM" id="SSF54593">
    <property type="entry name" value="Glyoxalase/Bleomycin resistance protein/Dihydroxybiphenyl dioxygenase"/>
    <property type="match status" value="1"/>
</dbReference>
<dbReference type="PROSITE" id="PS51819">
    <property type="entry name" value="VOC"/>
    <property type="match status" value="2"/>
</dbReference>
<organism evidence="2">
    <name type="scientific">uncultured Rubrobacteraceae bacterium</name>
    <dbReference type="NCBI Taxonomy" id="349277"/>
    <lineage>
        <taxon>Bacteria</taxon>
        <taxon>Bacillati</taxon>
        <taxon>Actinomycetota</taxon>
        <taxon>Rubrobacteria</taxon>
        <taxon>Rubrobacterales</taxon>
        <taxon>Rubrobacteraceae</taxon>
        <taxon>environmental samples</taxon>
    </lineage>
</organism>
<dbReference type="Pfam" id="PF00903">
    <property type="entry name" value="Glyoxalase"/>
    <property type="match status" value="2"/>
</dbReference>
<feature type="domain" description="VOC" evidence="1">
    <location>
        <begin position="5"/>
        <end position="133"/>
    </location>
</feature>
<dbReference type="InterPro" id="IPR052537">
    <property type="entry name" value="Extradiol_RC_dioxygenase"/>
</dbReference>
<dbReference type="AlphaFoldDB" id="A0A6J4QUY6"/>